<dbReference type="EMBL" id="DQVR01000090">
    <property type="protein sequence ID" value="HIQ24225.1"/>
    <property type="molecule type" value="Genomic_DNA"/>
</dbReference>
<protein>
    <submittedName>
        <fullName evidence="1">Uncharacterized protein</fullName>
    </submittedName>
</protein>
<sequence>MPESVDPYRLLRTLEDVTDKHARIVKSLNRALVRLRKDIEDEELQTLVLSYIRRLRVLRQRLVNSLNGAIDLDSTIAEVRDNIATLSEYMIIVGMEYERDLLNKALILARRGARLLEENRGLIEDDLNQIDELVEKLQYIVDKYY</sequence>
<evidence type="ECO:0000313" key="1">
    <source>
        <dbReference type="EMBL" id="HIQ24225.1"/>
    </source>
</evidence>
<name>A0A833E8W7_9CREN</name>
<dbReference type="Proteomes" id="UP000600071">
    <property type="component" value="Unassembled WGS sequence"/>
</dbReference>
<proteinExistence type="predicted"/>
<comment type="caution">
    <text evidence="1">The sequence shown here is derived from an EMBL/GenBank/DDBJ whole genome shotgun (WGS) entry which is preliminary data.</text>
</comment>
<dbReference type="AlphaFoldDB" id="A0A833E8W7"/>
<gene>
    <name evidence="1" type="ORF">EYH50_04165</name>
</gene>
<reference evidence="1" key="1">
    <citation type="journal article" date="2020" name="ISME J.">
        <title>Gammaproteobacteria mediating utilization of methyl-, sulfur- and petroleum organic compounds in deep ocean hydrothermal plumes.</title>
        <authorList>
            <person name="Zhou Z."/>
            <person name="Liu Y."/>
            <person name="Pan J."/>
            <person name="Cron B.R."/>
            <person name="Toner B.M."/>
            <person name="Anantharaman K."/>
            <person name="Breier J.A."/>
            <person name="Dick G.J."/>
            <person name="Li M."/>
        </authorList>
    </citation>
    <scope>NUCLEOTIDE SEQUENCE</scope>
    <source>
        <strain evidence="1">SZUA-1523</strain>
    </source>
</reference>
<accession>A0A833E8W7</accession>
<organism evidence="1 2">
    <name type="scientific">Pyrodictium delaneyi</name>
    <dbReference type="NCBI Taxonomy" id="1273541"/>
    <lineage>
        <taxon>Archaea</taxon>
        <taxon>Thermoproteota</taxon>
        <taxon>Thermoprotei</taxon>
        <taxon>Desulfurococcales</taxon>
        <taxon>Pyrodictiaceae</taxon>
        <taxon>Pyrodictium</taxon>
    </lineage>
</organism>
<evidence type="ECO:0000313" key="2">
    <source>
        <dbReference type="Proteomes" id="UP000600071"/>
    </source>
</evidence>